<feature type="region of interest" description="Disordered" evidence="10">
    <location>
        <begin position="512"/>
        <end position="538"/>
    </location>
</feature>
<keyword evidence="7 9" id="KW-0472">Membrane</keyword>
<feature type="domain" description="Ammonium transporter AmtB-like" evidence="11">
    <location>
        <begin position="71"/>
        <end position="504"/>
    </location>
</feature>
<dbReference type="PANTHER" id="PTHR11730">
    <property type="entry name" value="AMMONIUM TRANSPORTER"/>
    <property type="match status" value="1"/>
</dbReference>
<dbReference type="SUPFAM" id="SSF111352">
    <property type="entry name" value="Ammonium transporter"/>
    <property type="match status" value="1"/>
</dbReference>
<dbReference type="InterPro" id="IPR001905">
    <property type="entry name" value="Ammonium_transpt"/>
</dbReference>
<evidence type="ECO:0000256" key="4">
    <source>
        <dbReference type="ARBA" id="ARBA00022448"/>
    </source>
</evidence>
<feature type="transmembrane region" description="Helical" evidence="9">
    <location>
        <begin position="284"/>
        <end position="301"/>
    </location>
</feature>
<gene>
    <name evidence="12" type="ORF">VaNZ11_007427</name>
</gene>
<evidence type="ECO:0000259" key="11">
    <source>
        <dbReference type="Pfam" id="PF00909"/>
    </source>
</evidence>
<keyword evidence="6 9" id="KW-1133">Transmembrane helix</keyword>
<dbReference type="Proteomes" id="UP001165090">
    <property type="component" value="Unassembled WGS sequence"/>
</dbReference>
<feature type="transmembrane region" description="Helical" evidence="9">
    <location>
        <begin position="107"/>
        <end position="126"/>
    </location>
</feature>
<feature type="transmembrane region" description="Helical" evidence="9">
    <location>
        <begin position="168"/>
        <end position="187"/>
    </location>
</feature>
<comment type="similarity">
    <text evidence="2 9">Belongs to the ammonia transporter channel (TC 1.A.11.2) family.</text>
</comment>
<accession>A0ABQ5S396</accession>
<comment type="caution">
    <text evidence="12">The sequence shown here is derived from an EMBL/GenBank/DDBJ whole genome shotgun (WGS) entry which is preliminary data.</text>
</comment>
<evidence type="ECO:0000256" key="2">
    <source>
        <dbReference type="ARBA" id="ARBA00005887"/>
    </source>
</evidence>
<feature type="transmembrane region" description="Helical" evidence="9">
    <location>
        <begin position="458"/>
        <end position="482"/>
    </location>
</feature>
<dbReference type="InterPro" id="IPR018047">
    <property type="entry name" value="Ammonium_transpt_CS"/>
</dbReference>
<keyword evidence="13" id="KW-1185">Reference proteome</keyword>
<evidence type="ECO:0000313" key="12">
    <source>
        <dbReference type="EMBL" id="GLI64229.1"/>
    </source>
</evidence>
<dbReference type="Gene3D" id="1.10.3430.10">
    <property type="entry name" value="Ammonium transporter AmtB like domains"/>
    <property type="match status" value="1"/>
</dbReference>
<dbReference type="PANTHER" id="PTHR11730:SF6">
    <property type="entry name" value="AMMONIUM TRANSPORTER"/>
    <property type="match status" value="1"/>
</dbReference>
<feature type="transmembrane region" description="Helical" evidence="9">
    <location>
        <begin position="194"/>
        <end position="215"/>
    </location>
</feature>
<evidence type="ECO:0000256" key="6">
    <source>
        <dbReference type="ARBA" id="ARBA00022989"/>
    </source>
</evidence>
<evidence type="ECO:0000256" key="3">
    <source>
        <dbReference type="ARBA" id="ARBA00011036"/>
    </source>
</evidence>
<name>A0ABQ5S396_9CHLO</name>
<evidence type="ECO:0000256" key="7">
    <source>
        <dbReference type="ARBA" id="ARBA00023136"/>
    </source>
</evidence>
<evidence type="ECO:0000313" key="13">
    <source>
        <dbReference type="Proteomes" id="UP001165090"/>
    </source>
</evidence>
<feature type="transmembrane region" description="Helical" evidence="9">
    <location>
        <begin position="373"/>
        <end position="397"/>
    </location>
</feature>
<sequence length="538" mass="57387">MSASPIATAISSCDALTKTSLGDIGLNKDEISRLCSDGCRDFQDCLNVYLLGQTAATKAKAFEVSDSLDVAFMLYNSYLVFMMQLGFAVLCAGSLRSKNCMNILLKNVLDSCVGAIGFYLFGYAFAYGLKPHDASNGFIGNWNFALSYTTKASHEDSDDFATFGWHNFFFQWSFCAAATTILSGAVAERCNFVAYLLYSFFLSSFVYPVVVHWVWSPHGWLSASNTVHDGNASILRVGAVDFAGSGVVHMTGGFASLMGAWIIGPRVGRFAADGSVNEMKGHSATLVVMGTFLLWFGWFGFNPGSNLVIASATATRIVSRVAVCTAMSGGAGGVGMLLYKYVTTHSWDTVGTCNGVLAGLVAVTSGCAVLEPWAAIICGLVAAVVFCIVDHFTLYVLKVDDPVSAFPLHGGVGMFGVLFTGLLARADYVQEVYGSTEWGSTAKEGKRYGILYGGHGQILLAQFVEVLSIIGWSCFMMGTFFYTLNKFGLLRVSVDAELAGLDITNRLKSGTPACNGLPENSLPGSSGERQQGEKGLGP</sequence>
<evidence type="ECO:0000256" key="10">
    <source>
        <dbReference type="SAM" id="MobiDB-lite"/>
    </source>
</evidence>
<protein>
    <recommendedName>
        <fullName evidence="9">Ammonium transporter</fullName>
    </recommendedName>
</protein>
<evidence type="ECO:0000256" key="1">
    <source>
        <dbReference type="ARBA" id="ARBA00004141"/>
    </source>
</evidence>
<dbReference type="EMBL" id="BSDZ01000017">
    <property type="protein sequence ID" value="GLI64229.1"/>
    <property type="molecule type" value="Genomic_DNA"/>
</dbReference>
<evidence type="ECO:0000256" key="5">
    <source>
        <dbReference type="ARBA" id="ARBA00022692"/>
    </source>
</evidence>
<dbReference type="InterPro" id="IPR029020">
    <property type="entry name" value="Ammonium/urea_transptr"/>
</dbReference>
<reference evidence="12 13" key="1">
    <citation type="journal article" date="2023" name="IScience">
        <title>Expanded male sex-determining region conserved during the evolution of homothallism in the green alga Volvox.</title>
        <authorList>
            <person name="Yamamoto K."/>
            <person name="Matsuzaki R."/>
            <person name="Mahakham W."/>
            <person name="Heman W."/>
            <person name="Sekimoto H."/>
            <person name="Kawachi M."/>
            <person name="Minakuchi Y."/>
            <person name="Toyoda A."/>
            <person name="Nozaki H."/>
        </authorList>
    </citation>
    <scope>NUCLEOTIDE SEQUENCE [LARGE SCALE GENOMIC DNA]</scope>
    <source>
        <strain evidence="12 13">NIES-4468</strain>
    </source>
</reference>
<dbReference type="PROSITE" id="PS01219">
    <property type="entry name" value="AMMONIUM_TRANSP"/>
    <property type="match status" value="1"/>
</dbReference>
<feature type="transmembrane region" description="Helical" evidence="9">
    <location>
        <begin position="404"/>
        <end position="424"/>
    </location>
</feature>
<organism evidence="12 13">
    <name type="scientific">Volvox africanus</name>
    <dbReference type="NCBI Taxonomy" id="51714"/>
    <lineage>
        <taxon>Eukaryota</taxon>
        <taxon>Viridiplantae</taxon>
        <taxon>Chlorophyta</taxon>
        <taxon>core chlorophytes</taxon>
        <taxon>Chlorophyceae</taxon>
        <taxon>CS clade</taxon>
        <taxon>Chlamydomonadales</taxon>
        <taxon>Volvocaceae</taxon>
        <taxon>Volvox</taxon>
    </lineage>
</organism>
<feature type="transmembrane region" description="Helical" evidence="9">
    <location>
        <begin position="242"/>
        <end position="263"/>
    </location>
</feature>
<keyword evidence="5 9" id="KW-0812">Transmembrane</keyword>
<proteinExistence type="inferred from homology"/>
<evidence type="ECO:0000256" key="9">
    <source>
        <dbReference type="RuleBase" id="RU362002"/>
    </source>
</evidence>
<dbReference type="Pfam" id="PF00909">
    <property type="entry name" value="Ammonium_transp"/>
    <property type="match status" value="1"/>
</dbReference>
<dbReference type="NCBIfam" id="TIGR00836">
    <property type="entry name" value="amt"/>
    <property type="match status" value="1"/>
</dbReference>
<comment type="similarity">
    <text evidence="3">Belongs to the ammonium transporter (TC 2.A.49) family. Rh subfamily.</text>
</comment>
<dbReference type="PRINTS" id="PR00342">
    <property type="entry name" value="RHESUSRHD"/>
</dbReference>
<keyword evidence="8 9" id="KW-0924">Ammonia transport</keyword>
<dbReference type="InterPro" id="IPR002229">
    <property type="entry name" value="RhesusRHD"/>
</dbReference>
<feature type="transmembrane region" description="Helical" evidence="9">
    <location>
        <begin position="75"/>
        <end position="95"/>
    </location>
</feature>
<evidence type="ECO:0000256" key="8">
    <source>
        <dbReference type="ARBA" id="ARBA00023177"/>
    </source>
</evidence>
<dbReference type="InterPro" id="IPR024041">
    <property type="entry name" value="NH4_transpt_AmtB-like_dom"/>
</dbReference>
<comment type="caution">
    <text evidence="9">Lacks conserved residue(s) required for the propagation of feature annotation.</text>
</comment>
<comment type="subcellular location">
    <subcellularLocation>
        <location evidence="9">Cell membrane</location>
        <topology evidence="9">Multi-pass membrane protein</topology>
    </subcellularLocation>
    <subcellularLocation>
        <location evidence="1">Membrane</location>
        <topology evidence="1">Multi-pass membrane protein</topology>
    </subcellularLocation>
</comment>
<keyword evidence="4 9" id="KW-0813">Transport</keyword>